<dbReference type="Gene3D" id="3.30.450.40">
    <property type="match status" value="1"/>
</dbReference>
<name>A0A927FDY8_9BACT</name>
<comment type="catalytic activity">
    <reaction evidence="1">
        <text>ATP + protein L-histidine = ADP + protein N-phospho-L-histidine.</text>
        <dbReference type="EC" id="2.7.13.3"/>
    </reaction>
</comment>
<dbReference type="Gene3D" id="3.40.50.2300">
    <property type="match status" value="1"/>
</dbReference>
<feature type="domain" description="Response regulatory" evidence="8">
    <location>
        <begin position="452"/>
        <end position="571"/>
    </location>
</feature>
<dbReference type="FunFam" id="3.30.565.10:FF:000006">
    <property type="entry name" value="Sensor histidine kinase WalK"/>
    <property type="match status" value="1"/>
</dbReference>
<dbReference type="CDD" id="cd16922">
    <property type="entry name" value="HATPase_EvgS-ArcB-TorS-like"/>
    <property type="match status" value="1"/>
</dbReference>
<dbReference type="InterPro" id="IPR003594">
    <property type="entry name" value="HATPase_dom"/>
</dbReference>
<dbReference type="Proteomes" id="UP000622317">
    <property type="component" value="Unassembled WGS sequence"/>
</dbReference>
<dbReference type="SUPFAM" id="SSF52172">
    <property type="entry name" value="CheY-like"/>
    <property type="match status" value="1"/>
</dbReference>
<dbReference type="InterPro" id="IPR005467">
    <property type="entry name" value="His_kinase_dom"/>
</dbReference>
<evidence type="ECO:0000256" key="2">
    <source>
        <dbReference type="ARBA" id="ARBA00012438"/>
    </source>
</evidence>
<dbReference type="SUPFAM" id="SSF47384">
    <property type="entry name" value="Homodimeric domain of signal transducing histidine kinase"/>
    <property type="match status" value="1"/>
</dbReference>
<dbReference type="SUPFAM" id="SSF55781">
    <property type="entry name" value="GAF domain-like"/>
    <property type="match status" value="1"/>
</dbReference>
<dbReference type="Gene3D" id="1.10.287.130">
    <property type="match status" value="1"/>
</dbReference>
<keyword evidence="4" id="KW-0808">Transferase</keyword>
<proteinExistence type="predicted"/>
<protein>
    <recommendedName>
        <fullName evidence="2">histidine kinase</fullName>
        <ecNumber evidence="2">2.7.13.3</ecNumber>
    </recommendedName>
</protein>
<evidence type="ECO:0000256" key="3">
    <source>
        <dbReference type="ARBA" id="ARBA00022553"/>
    </source>
</evidence>
<dbReference type="InterPro" id="IPR001789">
    <property type="entry name" value="Sig_transdc_resp-reg_receiver"/>
</dbReference>
<reference evidence="9" key="1">
    <citation type="submission" date="2020-09" db="EMBL/GenBank/DDBJ databases">
        <title>Pelagicoccus enzymogenes sp. nov. with an EPS production, isolated from marine sediment.</title>
        <authorList>
            <person name="Feng X."/>
        </authorList>
    </citation>
    <scope>NUCLEOTIDE SEQUENCE</scope>
    <source>
        <strain evidence="9">NFK12</strain>
    </source>
</reference>
<dbReference type="SMART" id="SM00448">
    <property type="entry name" value="REC"/>
    <property type="match status" value="1"/>
</dbReference>
<dbReference type="Pfam" id="PF00512">
    <property type="entry name" value="HisKA"/>
    <property type="match status" value="1"/>
</dbReference>
<dbReference type="SMART" id="SM00387">
    <property type="entry name" value="HATPase_c"/>
    <property type="match status" value="1"/>
</dbReference>
<feature type="modified residue" description="4-aspartylphosphate" evidence="6">
    <location>
        <position position="502"/>
    </location>
</feature>
<dbReference type="InterPro" id="IPR004358">
    <property type="entry name" value="Sig_transdc_His_kin-like_C"/>
</dbReference>
<dbReference type="CDD" id="cd17546">
    <property type="entry name" value="REC_hyHK_CKI1_RcsC-like"/>
    <property type="match status" value="1"/>
</dbReference>
<dbReference type="InterPro" id="IPR011006">
    <property type="entry name" value="CheY-like_superfamily"/>
</dbReference>
<keyword evidence="10" id="KW-1185">Reference proteome</keyword>
<dbReference type="Pfam" id="PF02518">
    <property type="entry name" value="HATPase_c"/>
    <property type="match status" value="1"/>
</dbReference>
<dbReference type="SMART" id="SM00388">
    <property type="entry name" value="HisKA"/>
    <property type="match status" value="1"/>
</dbReference>
<evidence type="ECO:0000256" key="6">
    <source>
        <dbReference type="PROSITE-ProRule" id="PRU00169"/>
    </source>
</evidence>
<evidence type="ECO:0000313" key="10">
    <source>
        <dbReference type="Proteomes" id="UP000622317"/>
    </source>
</evidence>
<evidence type="ECO:0000256" key="1">
    <source>
        <dbReference type="ARBA" id="ARBA00000085"/>
    </source>
</evidence>
<dbReference type="SUPFAM" id="SSF55874">
    <property type="entry name" value="ATPase domain of HSP90 chaperone/DNA topoisomerase II/histidine kinase"/>
    <property type="match status" value="1"/>
</dbReference>
<evidence type="ECO:0000256" key="5">
    <source>
        <dbReference type="ARBA" id="ARBA00022777"/>
    </source>
</evidence>
<dbReference type="GO" id="GO:0000155">
    <property type="term" value="F:phosphorelay sensor kinase activity"/>
    <property type="evidence" value="ECO:0007669"/>
    <property type="project" value="InterPro"/>
</dbReference>
<dbReference type="RefSeq" id="WP_191619101.1">
    <property type="nucleotide sequence ID" value="NZ_JACYFG010000051.1"/>
</dbReference>
<evidence type="ECO:0000256" key="4">
    <source>
        <dbReference type="ARBA" id="ARBA00022679"/>
    </source>
</evidence>
<dbReference type="AlphaFoldDB" id="A0A927FDY8"/>
<gene>
    <name evidence="9" type="ORF">IEN85_21205</name>
</gene>
<evidence type="ECO:0000259" key="8">
    <source>
        <dbReference type="PROSITE" id="PS50110"/>
    </source>
</evidence>
<dbReference type="InterPro" id="IPR003661">
    <property type="entry name" value="HisK_dim/P_dom"/>
</dbReference>
<organism evidence="9 10">
    <name type="scientific">Pelagicoccus enzymogenes</name>
    <dbReference type="NCBI Taxonomy" id="2773457"/>
    <lineage>
        <taxon>Bacteria</taxon>
        <taxon>Pseudomonadati</taxon>
        <taxon>Verrucomicrobiota</taxon>
        <taxon>Opitutia</taxon>
        <taxon>Puniceicoccales</taxon>
        <taxon>Pelagicoccaceae</taxon>
        <taxon>Pelagicoccus</taxon>
    </lineage>
</organism>
<sequence>MLKRSPLDRSVSFRNQLPRVERGWLAGQLSKLPGIATALCDCDGVDDLMRASVVLGRERLGFVRMGIWLLDDDGACATGTFGVDMEGKVIDERGERIFDNSGYIRDMMEAWRRSPHYFEKPIDSLRAADSAVVGRGVRITVPLMAKAEIFGFISVDDLIDTESVNDRAGPLLCQFAQVVSSAYQMRKMQDELERSRQQVSEAERVQSEFLGMMGHEVRTPLNAMMGYAQLLKSRAVGGEIEGIAQTIEESGRHMKGLIDSVLEYSHLSSGDVKRWYKPGDPLDVLRSTVQSFEEMYRGKGLVLDFCFEGRHVPVHFDAVSLRQVVSNLLQNAFKFTERGGAQVRVFSRIEPDATEFFIEVKDTGIGIEEAHQRKIFEPFRQVSGERGRNLGGIGMGLAIVKRLVVAMDGEIACRSVLNEGTVFTIDLKFDNVTEADPSGPGDVPIRDRASSRVLIVDDDETNLEVLQSMAKCLGFVNTDHARNGLEARDLLAEHPYDIVLLDVQMPRMDGLSLTRIVRSGEVCPINREVPIVGVTAYTSKHDREECLMVGMNDYLPKPVMLDSLRRVLDLA</sequence>
<accession>A0A927FDY8</accession>
<dbReference type="PANTHER" id="PTHR43047">
    <property type="entry name" value="TWO-COMPONENT HISTIDINE PROTEIN KINASE"/>
    <property type="match status" value="1"/>
</dbReference>
<dbReference type="EMBL" id="JACYFG010000051">
    <property type="protein sequence ID" value="MBD5782031.1"/>
    <property type="molecule type" value="Genomic_DNA"/>
</dbReference>
<dbReference type="PROSITE" id="PS50110">
    <property type="entry name" value="RESPONSE_REGULATORY"/>
    <property type="match status" value="1"/>
</dbReference>
<feature type="domain" description="Histidine kinase" evidence="7">
    <location>
        <begin position="212"/>
        <end position="431"/>
    </location>
</feature>
<dbReference type="Pfam" id="PF00072">
    <property type="entry name" value="Response_reg"/>
    <property type="match status" value="1"/>
</dbReference>
<dbReference type="InterPro" id="IPR036097">
    <property type="entry name" value="HisK_dim/P_sf"/>
</dbReference>
<evidence type="ECO:0000259" key="7">
    <source>
        <dbReference type="PROSITE" id="PS50109"/>
    </source>
</evidence>
<dbReference type="PRINTS" id="PR00344">
    <property type="entry name" value="BCTRLSENSOR"/>
</dbReference>
<dbReference type="InterPro" id="IPR036890">
    <property type="entry name" value="HATPase_C_sf"/>
</dbReference>
<dbReference type="EC" id="2.7.13.3" evidence="2"/>
<dbReference type="Gene3D" id="3.30.565.10">
    <property type="entry name" value="Histidine kinase-like ATPase, C-terminal domain"/>
    <property type="match status" value="1"/>
</dbReference>
<dbReference type="InterPro" id="IPR029016">
    <property type="entry name" value="GAF-like_dom_sf"/>
</dbReference>
<evidence type="ECO:0000313" key="9">
    <source>
        <dbReference type="EMBL" id="MBD5782031.1"/>
    </source>
</evidence>
<dbReference type="PROSITE" id="PS50109">
    <property type="entry name" value="HIS_KIN"/>
    <property type="match status" value="1"/>
</dbReference>
<keyword evidence="3 6" id="KW-0597">Phosphoprotein</keyword>
<dbReference type="CDD" id="cd00082">
    <property type="entry name" value="HisKA"/>
    <property type="match status" value="1"/>
</dbReference>
<comment type="caution">
    <text evidence="9">The sequence shown here is derived from an EMBL/GenBank/DDBJ whole genome shotgun (WGS) entry which is preliminary data.</text>
</comment>
<keyword evidence="5" id="KW-0418">Kinase</keyword>